<sequence>MSMSLLLIIVLIILLIAALPTWPYSRSWGYRPMGGLGIIVIIVIVLLLLGVF</sequence>
<keyword evidence="3" id="KW-1185">Reference proteome</keyword>
<proteinExistence type="predicted"/>
<dbReference type="InterPro" id="IPR021738">
    <property type="entry name" value="DUF3309"/>
</dbReference>
<comment type="caution">
    <text evidence="2">The sequence shown here is derived from an EMBL/GenBank/DDBJ whole genome shotgun (WGS) entry which is preliminary data.</text>
</comment>
<accession>A0ABW0JXM4</accession>
<keyword evidence="1" id="KW-1133">Transmembrane helix</keyword>
<protein>
    <submittedName>
        <fullName evidence="2">DUF3309 family protein</fullName>
    </submittedName>
</protein>
<organism evidence="2 3">
    <name type="scientific">Rhodanobacter ginsenosidimutans</name>
    <dbReference type="NCBI Taxonomy" id="490571"/>
    <lineage>
        <taxon>Bacteria</taxon>
        <taxon>Pseudomonadati</taxon>
        <taxon>Pseudomonadota</taxon>
        <taxon>Gammaproteobacteria</taxon>
        <taxon>Lysobacterales</taxon>
        <taxon>Rhodanobacteraceae</taxon>
        <taxon>Rhodanobacter</taxon>
    </lineage>
</organism>
<dbReference type="RefSeq" id="WP_082520107.1">
    <property type="nucleotide sequence ID" value="NZ_JALBWS010000012.1"/>
</dbReference>
<keyword evidence="1" id="KW-0472">Membrane</keyword>
<evidence type="ECO:0000313" key="3">
    <source>
        <dbReference type="Proteomes" id="UP001596018"/>
    </source>
</evidence>
<dbReference type="Pfam" id="PF11752">
    <property type="entry name" value="DUF3309"/>
    <property type="match status" value="1"/>
</dbReference>
<reference evidence="3" key="1">
    <citation type="journal article" date="2019" name="Int. J. Syst. Evol. Microbiol.">
        <title>The Global Catalogue of Microorganisms (GCM) 10K type strain sequencing project: providing services to taxonomists for standard genome sequencing and annotation.</title>
        <authorList>
            <consortium name="The Broad Institute Genomics Platform"/>
            <consortium name="The Broad Institute Genome Sequencing Center for Infectious Disease"/>
            <person name="Wu L."/>
            <person name="Ma J."/>
        </authorList>
    </citation>
    <scope>NUCLEOTIDE SEQUENCE [LARGE SCALE GENOMIC DNA]</scope>
    <source>
        <strain evidence="3">KACC 12822</strain>
    </source>
</reference>
<keyword evidence="1" id="KW-0812">Transmembrane</keyword>
<evidence type="ECO:0000256" key="1">
    <source>
        <dbReference type="SAM" id="Phobius"/>
    </source>
</evidence>
<gene>
    <name evidence="2" type="ORF">ACFPK0_08790</name>
</gene>
<dbReference type="EMBL" id="JBHSMM010000001">
    <property type="protein sequence ID" value="MFC5440105.1"/>
    <property type="molecule type" value="Genomic_DNA"/>
</dbReference>
<name>A0ABW0JXM4_9GAMM</name>
<feature type="transmembrane region" description="Helical" evidence="1">
    <location>
        <begin position="30"/>
        <end position="51"/>
    </location>
</feature>
<evidence type="ECO:0000313" key="2">
    <source>
        <dbReference type="EMBL" id="MFC5440105.1"/>
    </source>
</evidence>
<dbReference type="Proteomes" id="UP001596018">
    <property type="component" value="Unassembled WGS sequence"/>
</dbReference>